<evidence type="ECO:0000313" key="11">
    <source>
        <dbReference type="EMBL" id="XDN89638.1"/>
    </source>
</evidence>
<proteinExistence type="predicted"/>
<feature type="transmembrane region" description="Helical" evidence="9">
    <location>
        <begin position="35"/>
        <end position="56"/>
    </location>
</feature>
<feature type="transmembrane region" description="Helical" evidence="9">
    <location>
        <begin position="176"/>
        <end position="198"/>
    </location>
</feature>
<dbReference type="PANTHER" id="PTHR43711">
    <property type="entry name" value="TWO-COMPONENT HISTIDINE KINASE"/>
    <property type="match status" value="1"/>
</dbReference>
<dbReference type="SMART" id="SM00388">
    <property type="entry name" value="HisKA"/>
    <property type="match status" value="1"/>
</dbReference>
<feature type="transmembrane region" description="Helical" evidence="9">
    <location>
        <begin position="97"/>
        <end position="120"/>
    </location>
</feature>
<feature type="transmembrane region" description="Helical" evidence="9">
    <location>
        <begin position="68"/>
        <end position="85"/>
    </location>
</feature>
<dbReference type="SUPFAM" id="SSF47384">
    <property type="entry name" value="Homodimeric domain of signal transducing histidine kinase"/>
    <property type="match status" value="1"/>
</dbReference>
<dbReference type="EMBL" id="CP158487">
    <property type="protein sequence ID" value="XDN89638.1"/>
    <property type="molecule type" value="Genomic_DNA"/>
</dbReference>
<dbReference type="SUPFAM" id="SSF55781">
    <property type="entry name" value="GAF domain-like"/>
    <property type="match status" value="1"/>
</dbReference>
<protein>
    <recommendedName>
        <fullName evidence="2">histidine kinase</fullName>
        <ecNumber evidence="2">2.7.13.3</ecNumber>
    </recommendedName>
</protein>
<dbReference type="GO" id="GO:0000155">
    <property type="term" value="F:phosphorelay sensor kinase activity"/>
    <property type="evidence" value="ECO:0007669"/>
    <property type="project" value="InterPro"/>
</dbReference>
<dbReference type="InterPro" id="IPR003661">
    <property type="entry name" value="HisK_dim/P_dom"/>
</dbReference>
<dbReference type="RefSeq" id="WP_369000215.1">
    <property type="nucleotide sequence ID" value="NZ_CP158487.1"/>
</dbReference>
<feature type="transmembrane region" description="Helical" evidence="9">
    <location>
        <begin position="140"/>
        <end position="164"/>
    </location>
</feature>
<name>A0AB39J5D9_9BACT</name>
<keyword evidence="8" id="KW-0175">Coiled coil</keyword>
<evidence type="ECO:0000256" key="7">
    <source>
        <dbReference type="ARBA" id="ARBA00023136"/>
    </source>
</evidence>
<comment type="catalytic activity">
    <reaction evidence="1">
        <text>ATP + protein L-histidine = ADP + protein N-phospho-L-histidine.</text>
        <dbReference type="EC" id="2.7.13.3"/>
    </reaction>
</comment>
<sequence length="719" mass="81589">MMSRALVLGMVALMALILGMLVLKKSKRHYDTKQWFFLVCLCLAVWSAGLEVFSFADNGVALDIASRWFYVASAVFCPALAIFTAKSFLPLTKSLRAFICIASSLFIVFSIYIILAPEFIINVSEVTAPVDFSQIPINSINYVVFATFFSVFFLIAMWFGYVAWRKSDNIRRKQVAIYMTGLLVSSIPGFVVDLLLPALGDYRYVWVGPVAIILFLFAIMYSIVKYRLMDVKTAVARSVSYMLLLIALAVVYIISAYIISIVIFQRTLTIDSRVNFMNMILAILLAFLYQPIKKFFNKLTDRVFYYGEYDTDTFAREISKILTYTADLQLLTRRVGNYIASSLKAEKVAFCIPEKGIYGRTGRRRLSVVEEDVCRIMDYYYKYCSFPEVILANQVKDPELKKLLDIHRTKIVVPLLHQNQEAGILFLGEHKSLGYSSRDIEMLESIAGELAVSIRNSLSMEEINELNKSLQRRIDEATKELRFSNRQLQRLDEAKNEFISMASHQLRTPLTSIKGYLDMMLEGDLGKISPTQRAVLREAFSSSERMVRLINDFLNVSRLQTGKFTIDKQSVDIAQILRDEVSLLKVVADQRSVEMVLKIDKKIPSLAVDSEKIRQVMLNMIDNAIYYSNPHKKVVITLKSSGKMIEFSVKDSGIGVPKSEQADLFGKFFRGTNAKKRRPDGTGVGLFLAKKVILSHDGEMIFESEEGKGSTFGFKLPVR</sequence>
<dbReference type="Pfam" id="PF02518">
    <property type="entry name" value="HATPase_c"/>
    <property type="match status" value="1"/>
</dbReference>
<dbReference type="Pfam" id="PF00512">
    <property type="entry name" value="HisKA"/>
    <property type="match status" value="1"/>
</dbReference>
<dbReference type="InterPro" id="IPR029016">
    <property type="entry name" value="GAF-like_dom_sf"/>
</dbReference>
<evidence type="ECO:0000256" key="5">
    <source>
        <dbReference type="ARBA" id="ARBA00022777"/>
    </source>
</evidence>
<dbReference type="InterPro" id="IPR003018">
    <property type="entry name" value="GAF"/>
</dbReference>
<dbReference type="AlphaFoldDB" id="A0AB39J5D9"/>
<evidence type="ECO:0000256" key="9">
    <source>
        <dbReference type="SAM" id="Phobius"/>
    </source>
</evidence>
<dbReference type="SMART" id="SM00065">
    <property type="entry name" value="GAF"/>
    <property type="match status" value="1"/>
</dbReference>
<keyword evidence="6" id="KW-0902">Two-component regulatory system</keyword>
<dbReference type="Gene3D" id="3.30.450.40">
    <property type="match status" value="1"/>
</dbReference>
<feature type="transmembrane region" description="Helical" evidence="9">
    <location>
        <begin position="243"/>
        <end position="264"/>
    </location>
</feature>
<dbReference type="InterPro" id="IPR036890">
    <property type="entry name" value="HATPase_C_sf"/>
</dbReference>
<keyword evidence="5" id="KW-0418">Kinase</keyword>
<keyword evidence="11" id="KW-0067">ATP-binding</keyword>
<dbReference type="InterPro" id="IPR003594">
    <property type="entry name" value="HATPase_dom"/>
</dbReference>
<keyword evidence="9" id="KW-0812">Transmembrane</keyword>
<dbReference type="EC" id="2.7.13.3" evidence="2"/>
<dbReference type="InterPro" id="IPR004358">
    <property type="entry name" value="Sig_transdc_His_kin-like_C"/>
</dbReference>
<dbReference type="GO" id="GO:0005524">
    <property type="term" value="F:ATP binding"/>
    <property type="evidence" value="ECO:0007669"/>
    <property type="project" value="UniProtKB-KW"/>
</dbReference>
<evidence type="ECO:0000256" key="2">
    <source>
        <dbReference type="ARBA" id="ARBA00012438"/>
    </source>
</evidence>
<dbReference type="FunFam" id="3.30.565.10:FF:000006">
    <property type="entry name" value="Sensor histidine kinase WalK"/>
    <property type="match status" value="1"/>
</dbReference>
<keyword evidence="7 9" id="KW-0472">Membrane</keyword>
<feature type="transmembrane region" description="Helical" evidence="9">
    <location>
        <begin position="6"/>
        <end position="23"/>
    </location>
</feature>
<evidence type="ECO:0000259" key="10">
    <source>
        <dbReference type="PROSITE" id="PS50109"/>
    </source>
</evidence>
<keyword evidence="9" id="KW-1133">Transmembrane helix</keyword>
<evidence type="ECO:0000256" key="1">
    <source>
        <dbReference type="ARBA" id="ARBA00000085"/>
    </source>
</evidence>
<feature type="coiled-coil region" evidence="8">
    <location>
        <begin position="460"/>
        <end position="494"/>
    </location>
</feature>
<dbReference type="InterPro" id="IPR005467">
    <property type="entry name" value="His_kinase_dom"/>
</dbReference>
<dbReference type="SUPFAM" id="SSF55874">
    <property type="entry name" value="ATPase domain of HSP90 chaperone/DNA topoisomerase II/histidine kinase"/>
    <property type="match status" value="1"/>
</dbReference>
<dbReference type="Gene3D" id="3.30.565.10">
    <property type="entry name" value="Histidine kinase-like ATPase, C-terminal domain"/>
    <property type="match status" value="1"/>
</dbReference>
<keyword evidence="11" id="KW-0547">Nucleotide-binding</keyword>
<dbReference type="FunFam" id="1.10.287.130:FF:000001">
    <property type="entry name" value="Two-component sensor histidine kinase"/>
    <property type="match status" value="1"/>
</dbReference>
<evidence type="ECO:0000256" key="6">
    <source>
        <dbReference type="ARBA" id="ARBA00023012"/>
    </source>
</evidence>
<evidence type="ECO:0000256" key="4">
    <source>
        <dbReference type="ARBA" id="ARBA00022679"/>
    </source>
</evidence>
<organism evidence="11">
    <name type="scientific">Candidatus Nanosynbacter sp. TM7-074</name>
    <dbReference type="NCBI Taxonomy" id="3158573"/>
    <lineage>
        <taxon>Bacteria</taxon>
        <taxon>Candidatus Saccharimonadota</taxon>
        <taxon>Candidatus Saccharimonadia</taxon>
        <taxon>Candidatus Nanosynbacterales</taxon>
        <taxon>Candidatus Nanosynbacteraceae</taxon>
        <taxon>Candidatus Nanosynbacter</taxon>
    </lineage>
</organism>
<dbReference type="Gene3D" id="1.10.287.130">
    <property type="match status" value="1"/>
</dbReference>
<keyword evidence="4" id="KW-0808">Transferase</keyword>
<dbReference type="InterPro" id="IPR031621">
    <property type="entry name" value="HisKA_7TM"/>
</dbReference>
<evidence type="ECO:0000256" key="8">
    <source>
        <dbReference type="SAM" id="Coils"/>
    </source>
</evidence>
<dbReference type="PRINTS" id="PR00344">
    <property type="entry name" value="BCTRLSENSOR"/>
</dbReference>
<dbReference type="InterPro" id="IPR036097">
    <property type="entry name" value="HisK_dim/P_sf"/>
</dbReference>
<reference evidence="11" key="1">
    <citation type="submission" date="2024-06" db="EMBL/GenBank/DDBJ databases">
        <authorList>
            <person name="Atkinson C."/>
            <person name="McLean J."/>
            <person name="Gallagher L."/>
            <person name="Bor B."/>
            <person name="Mougous J."/>
        </authorList>
    </citation>
    <scope>NUCLEOTIDE SEQUENCE</scope>
    <source>
        <strain evidence="11">TM7-074</strain>
    </source>
</reference>
<dbReference type="PROSITE" id="PS50109">
    <property type="entry name" value="HIS_KIN"/>
    <property type="match status" value="1"/>
</dbReference>
<accession>A0AB39J5D9</accession>
<feature type="transmembrane region" description="Helical" evidence="9">
    <location>
        <begin position="204"/>
        <end position="223"/>
    </location>
</feature>
<dbReference type="InterPro" id="IPR050736">
    <property type="entry name" value="Sensor_HK_Regulatory"/>
</dbReference>
<dbReference type="PANTHER" id="PTHR43711:SF31">
    <property type="entry name" value="HISTIDINE KINASE"/>
    <property type="match status" value="1"/>
</dbReference>
<feature type="domain" description="Histidine kinase" evidence="10">
    <location>
        <begin position="501"/>
        <end position="719"/>
    </location>
</feature>
<dbReference type="Pfam" id="PF16927">
    <property type="entry name" value="HisKA_7TM"/>
    <property type="match status" value="1"/>
</dbReference>
<dbReference type="SMART" id="SM00387">
    <property type="entry name" value="HATPase_c"/>
    <property type="match status" value="1"/>
</dbReference>
<keyword evidence="3" id="KW-0597">Phosphoprotein</keyword>
<dbReference type="CDD" id="cd00082">
    <property type="entry name" value="HisKA"/>
    <property type="match status" value="1"/>
</dbReference>
<evidence type="ECO:0000256" key="3">
    <source>
        <dbReference type="ARBA" id="ARBA00022553"/>
    </source>
</evidence>
<gene>
    <name evidence="11" type="ORF">TM074_02930</name>
</gene>